<name>A0ABR1Z9L3_9ROSI</name>
<organism evidence="1 2">
    <name type="scientific">Hibiscus sabdariffa</name>
    <name type="common">roselle</name>
    <dbReference type="NCBI Taxonomy" id="183260"/>
    <lineage>
        <taxon>Eukaryota</taxon>
        <taxon>Viridiplantae</taxon>
        <taxon>Streptophyta</taxon>
        <taxon>Embryophyta</taxon>
        <taxon>Tracheophyta</taxon>
        <taxon>Spermatophyta</taxon>
        <taxon>Magnoliopsida</taxon>
        <taxon>eudicotyledons</taxon>
        <taxon>Gunneridae</taxon>
        <taxon>Pentapetalae</taxon>
        <taxon>rosids</taxon>
        <taxon>malvids</taxon>
        <taxon>Malvales</taxon>
        <taxon>Malvaceae</taxon>
        <taxon>Malvoideae</taxon>
        <taxon>Hibiscus</taxon>
    </lineage>
</organism>
<protein>
    <submittedName>
        <fullName evidence="1">Uncharacterized protein</fullName>
    </submittedName>
</protein>
<accession>A0ABR1Z9L3</accession>
<reference evidence="1 2" key="1">
    <citation type="journal article" date="2024" name="G3 (Bethesda)">
        <title>Genome assembly of Hibiscus sabdariffa L. provides insights into metabolisms of medicinal natural products.</title>
        <authorList>
            <person name="Kim T."/>
        </authorList>
    </citation>
    <scope>NUCLEOTIDE SEQUENCE [LARGE SCALE GENOMIC DNA]</scope>
    <source>
        <strain evidence="1">TK-2024</strain>
        <tissue evidence="1">Old leaves</tissue>
    </source>
</reference>
<keyword evidence="2" id="KW-1185">Reference proteome</keyword>
<proteinExistence type="predicted"/>
<comment type="caution">
    <text evidence="1">The sequence shown here is derived from an EMBL/GenBank/DDBJ whole genome shotgun (WGS) entry which is preliminary data.</text>
</comment>
<dbReference type="Proteomes" id="UP001396334">
    <property type="component" value="Unassembled WGS sequence"/>
</dbReference>
<sequence>MFDTLLQRKEERNQRKYCNKEDSSPASDIRFTPHKGRLLKEALDSTAQHSASCGKAASRVYNLLLSFLYSSLQSNKFKLYVI</sequence>
<evidence type="ECO:0000313" key="1">
    <source>
        <dbReference type="EMBL" id="KAK8476692.1"/>
    </source>
</evidence>
<gene>
    <name evidence="1" type="ORF">V6N11_013576</name>
</gene>
<evidence type="ECO:0000313" key="2">
    <source>
        <dbReference type="Proteomes" id="UP001396334"/>
    </source>
</evidence>
<dbReference type="EMBL" id="JBBPBN010002106">
    <property type="protein sequence ID" value="KAK8476692.1"/>
    <property type="molecule type" value="Genomic_DNA"/>
</dbReference>